<dbReference type="PROSITE" id="PS50111">
    <property type="entry name" value="CHEMOTAXIS_TRANSDUC_2"/>
    <property type="match status" value="1"/>
</dbReference>
<dbReference type="Pfam" id="PF11563">
    <property type="entry name" value="Protoglobin"/>
    <property type="match status" value="1"/>
</dbReference>
<reference evidence="4" key="1">
    <citation type="journal article" date="2021" name="Microbiology">
        <title>Metagenomic Analysis of the Microbial Community in the Underground Coal Fire Area (Kemerovo Region, Russia) Revealed Predominance of Thermophilic Members of the Phyla Deinococcus-thermus, Aquificae, and Firmicutes.</title>
        <authorList>
            <person name="Kadnikov V."/>
            <person name="Mardanov A.V."/>
            <person name="Beletsky A.V."/>
            <person name="Karnachuk O.V."/>
            <person name="Ravin N.V."/>
        </authorList>
    </citation>
    <scope>NUCLEOTIDE SEQUENCE</scope>
    <source>
        <strain evidence="4">RBS10-49</strain>
    </source>
</reference>
<accession>A0A947CXS3</accession>
<dbReference type="PANTHER" id="PTHR32089:SF118">
    <property type="entry name" value="HEME-BASED AEROTACTIC TRANSDUCER HEMAT"/>
    <property type="match status" value="1"/>
</dbReference>
<feature type="domain" description="Methyl-accepting transducer" evidence="3">
    <location>
        <begin position="165"/>
        <end position="386"/>
    </location>
</feature>
<dbReference type="SUPFAM" id="SSF58104">
    <property type="entry name" value="Methyl-accepting chemotaxis protein (MCP) signaling domain"/>
    <property type="match status" value="1"/>
</dbReference>
<dbReference type="SMART" id="SM00283">
    <property type="entry name" value="MA"/>
    <property type="match status" value="1"/>
</dbReference>
<dbReference type="GO" id="GO:0020037">
    <property type="term" value="F:heme binding"/>
    <property type="evidence" value="ECO:0007669"/>
    <property type="project" value="InterPro"/>
</dbReference>
<evidence type="ECO:0000313" key="4">
    <source>
        <dbReference type="EMBL" id="MBT9282635.1"/>
    </source>
</evidence>
<dbReference type="SUPFAM" id="SSF46458">
    <property type="entry name" value="Globin-like"/>
    <property type="match status" value="1"/>
</dbReference>
<dbReference type="Pfam" id="PF00015">
    <property type="entry name" value="MCPsignal"/>
    <property type="match status" value="1"/>
</dbReference>
<sequence>MRLQLIGLGEADLAAVRAAAPRIRPKLPAIVEAFYDRLLAVPELRRIIETHRGVDALKRTLHRHLEEMLAGVIDDAYLARRQAIAQAHVRIGLPSPWYLASFQVLLSEIQAALAGDPAREAAEADRATLAFAKLFNLEMQLVIERYDRDRETVQEATLREKRAIAERLNELSEHLLALAEETSASLQALKEEGANLLAVGEETAALGTLVAGHARGGVEALEAHGRHLQAAAEAFGDLADRANELMSISERIDGVVQLIRGVAEQTNLLALNAAIEAARAGESGRGFSVVAGEIKKLADQTKAQLASVTELIETTKAHIAAMQTLTKATESRITDGDASLRSVADDLKDLADRADKQSARTTELEATLRRFEAMLEDIAQASGGVAAEAERLNETARQLTGA</sequence>
<dbReference type="InterPro" id="IPR044398">
    <property type="entry name" value="Globin-sensor_dom"/>
</dbReference>
<dbReference type="EMBL" id="JAHHQF010000061">
    <property type="protein sequence ID" value="MBT9282635.1"/>
    <property type="molecule type" value="Genomic_DNA"/>
</dbReference>
<dbReference type="InterPro" id="IPR009050">
    <property type="entry name" value="Globin-like_sf"/>
</dbReference>
<dbReference type="CDD" id="cd01068">
    <property type="entry name" value="globin_sensor"/>
    <property type="match status" value="1"/>
</dbReference>
<proteinExistence type="predicted"/>
<dbReference type="InterPro" id="IPR039379">
    <property type="entry name" value="Protoglobin_sensor_dom"/>
</dbReference>
<dbReference type="Gene3D" id="1.10.287.950">
    <property type="entry name" value="Methyl-accepting chemotaxis protein"/>
    <property type="match status" value="1"/>
</dbReference>
<name>A0A947CXS3_HYDSH</name>
<dbReference type="AlphaFoldDB" id="A0A947CXS3"/>
<gene>
    <name evidence="4" type="ORF">KM312_08295</name>
</gene>
<dbReference type="PANTHER" id="PTHR32089">
    <property type="entry name" value="METHYL-ACCEPTING CHEMOTAXIS PROTEIN MCPB"/>
    <property type="match status" value="1"/>
</dbReference>
<dbReference type="GO" id="GO:0007165">
    <property type="term" value="P:signal transduction"/>
    <property type="evidence" value="ECO:0007669"/>
    <property type="project" value="UniProtKB-KW"/>
</dbReference>
<dbReference type="GO" id="GO:0016020">
    <property type="term" value="C:membrane"/>
    <property type="evidence" value="ECO:0007669"/>
    <property type="project" value="InterPro"/>
</dbReference>
<evidence type="ECO:0000259" key="3">
    <source>
        <dbReference type="PROSITE" id="PS50111"/>
    </source>
</evidence>
<keyword evidence="1 2" id="KW-0807">Transducer</keyword>
<dbReference type="Proteomes" id="UP000748108">
    <property type="component" value="Unassembled WGS sequence"/>
</dbReference>
<evidence type="ECO:0000256" key="1">
    <source>
        <dbReference type="ARBA" id="ARBA00023224"/>
    </source>
</evidence>
<protein>
    <submittedName>
        <fullName evidence="4">Globin-coupled sensor protein</fullName>
    </submittedName>
</protein>
<evidence type="ECO:0000313" key="5">
    <source>
        <dbReference type="Proteomes" id="UP000748108"/>
    </source>
</evidence>
<dbReference type="InterPro" id="IPR012292">
    <property type="entry name" value="Globin/Proto"/>
</dbReference>
<comment type="caution">
    <text evidence="4">The sequence shown here is derived from an EMBL/GenBank/DDBJ whole genome shotgun (WGS) entry which is preliminary data.</text>
</comment>
<dbReference type="Gene3D" id="1.10.490.10">
    <property type="entry name" value="Globins"/>
    <property type="match status" value="1"/>
</dbReference>
<dbReference type="InterPro" id="IPR004089">
    <property type="entry name" value="MCPsignal_dom"/>
</dbReference>
<evidence type="ECO:0000256" key="2">
    <source>
        <dbReference type="PROSITE-ProRule" id="PRU00284"/>
    </source>
</evidence>
<dbReference type="GO" id="GO:0019825">
    <property type="term" value="F:oxygen binding"/>
    <property type="evidence" value="ECO:0007669"/>
    <property type="project" value="InterPro"/>
</dbReference>
<organism evidence="4 5">
    <name type="scientific">Hydrogenibacillus schlegelii</name>
    <name type="common">Bacillus schlegelii</name>
    <dbReference type="NCBI Taxonomy" id="1484"/>
    <lineage>
        <taxon>Bacteria</taxon>
        <taxon>Bacillati</taxon>
        <taxon>Bacillota</taxon>
        <taxon>Bacilli</taxon>
        <taxon>Bacillales</taxon>
        <taxon>Bacillales Family X. Incertae Sedis</taxon>
        <taxon>Hydrogenibacillus</taxon>
    </lineage>
</organism>